<sequence>MMPANNMLFEFLQSILETVRELFRHDPTTRAASVEFWVMASTWLLLVKFAVGSMGPRFMVSSQYVNPGVQILRILSHYSVSYSLGLMQPSTSEQGSATNDLFQVWAVLIVTMQDSVSIGRPYKPQEMSTVDLLTSLWSANQLRAKTAMYLKVPLWIIWSIHASRIIWYYVSSDSAEGASTDNMKLVGDYMASSSSQHADHDACPKTMVGYRYLVLGEDEQVKKIERPSFRFQLDNTRPEELITLDKVWSHHDSGDRLLSKDADGRFKDVCLSFALYKLLRRRFFDFPIPEADHPAMRRLISQIILDDNHERVFRVTEVELSFLQDLSYSKHAVVFAAGFPTQRLMLSLLMTSAASYLAYAVHDLPRETTAVTAGGRLAKITHGVLVTRWIILIMVCREMWEIGVYVLSQWTKVLIVCNYIRQKQRPTGWVPMLQRWMTEKAARIMFWLVWRGQWDEKIQQYNLLIGAQVKTTPNRRLRSRSVKLGSNIKKVIFESLNQALSAASSLAEDGKTNNSSSASLAQKKRNKLLMSHHWKAFAEKRSLQSKISTIYHALKAGDTHKVLVWHVATSLCQIKLLLLLLGEEATGSPGDLYMLNLPSTLLRGLEAHYATVVSLSNYCAYLVTEALVPDNGLVADKVFDAVREGANYDLRGCRTLGEVHNTLVAAAWVPDEQNGPSIIKIGTKLSMELMSTYGAVDKEDLWESLGKFWAGFLLHLSASTIAAKHRIHLQGRGELTTHLWALLSHAGFLGADTDHGQQLLDPVDLNAA</sequence>
<proteinExistence type="predicted"/>
<organism evidence="2">
    <name type="scientific">Brachypodium distachyon</name>
    <name type="common">Purple false brome</name>
    <name type="synonym">Trachynia distachya</name>
    <dbReference type="NCBI Taxonomy" id="15368"/>
    <lineage>
        <taxon>Eukaryota</taxon>
        <taxon>Viridiplantae</taxon>
        <taxon>Streptophyta</taxon>
        <taxon>Embryophyta</taxon>
        <taxon>Tracheophyta</taxon>
        <taxon>Spermatophyta</taxon>
        <taxon>Magnoliopsida</taxon>
        <taxon>Liliopsida</taxon>
        <taxon>Poales</taxon>
        <taxon>Poaceae</taxon>
        <taxon>BOP clade</taxon>
        <taxon>Pooideae</taxon>
        <taxon>Stipodae</taxon>
        <taxon>Brachypodieae</taxon>
        <taxon>Brachypodium</taxon>
    </lineage>
</organism>
<dbReference type="EMBL" id="CM000883">
    <property type="protein sequence ID" value="PNT64087.1"/>
    <property type="molecule type" value="Genomic_DNA"/>
</dbReference>
<dbReference type="Pfam" id="PF13968">
    <property type="entry name" value="DUF4220"/>
    <property type="match status" value="1"/>
</dbReference>
<evidence type="ECO:0000313" key="2">
    <source>
        <dbReference type="EMBL" id="PNT64087.1"/>
    </source>
</evidence>
<dbReference type="RefSeq" id="XP_014757850.2">
    <property type="nucleotide sequence ID" value="XM_014902364.2"/>
</dbReference>
<dbReference type="Pfam" id="PF04578">
    <property type="entry name" value="DUF594"/>
    <property type="match status" value="1"/>
</dbReference>
<dbReference type="InterPro" id="IPR007658">
    <property type="entry name" value="DUF594"/>
</dbReference>
<dbReference type="Gramene" id="PNT64086">
    <property type="protein sequence ID" value="PNT64086"/>
    <property type="gene ID" value="BRADI_4g24350v3"/>
</dbReference>
<dbReference type="InterPro" id="IPR025315">
    <property type="entry name" value="DUF4220"/>
</dbReference>
<dbReference type="Proteomes" id="UP000008810">
    <property type="component" value="Chromosome 4"/>
</dbReference>
<dbReference type="PANTHER" id="PTHR31325">
    <property type="entry name" value="OS01G0798800 PROTEIN-RELATED"/>
    <property type="match status" value="1"/>
</dbReference>
<name>A0A2K2CPW6_BRADI</name>
<dbReference type="EnsemblPlants" id="PNT64087">
    <property type="protein sequence ID" value="PNT64087"/>
    <property type="gene ID" value="BRADI_4g24350v3"/>
</dbReference>
<evidence type="ECO:0000313" key="3">
    <source>
        <dbReference type="EnsemblPlants" id="PNT64086"/>
    </source>
</evidence>
<keyword evidence="4" id="KW-1185">Reference proteome</keyword>
<evidence type="ECO:0000259" key="1">
    <source>
        <dbReference type="Pfam" id="PF13968"/>
    </source>
</evidence>
<feature type="domain" description="DUF4220" evidence="1">
    <location>
        <begin position="74"/>
        <end position="464"/>
    </location>
</feature>
<dbReference type="AlphaFoldDB" id="A0A2K2CPW6"/>
<dbReference type="OrthoDB" id="591313at2759"/>
<reference evidence="2 3" key="1">
    <citation type="journal article" date="2010" name="Nature">
        <title>Genome sequencing and analysis of the model grass Brachypodium distachyon.</title>
        <authorList>
            <consortium name="International Brachypodium Initiative"/>
        </authorList>
    </citation>
    <scope>NUCLEOTIDE SEQUENCE [LARGE SCALE GENOMIC DNA]</scope>
    <source>
        <strain evidence="2 3">Bd21</strain>
    </source>
</reference>
<accession>A0A2K2CPW6</accession>
<dbReference type="ExpressionAtlas" id="A0A2K2CPW6">
    <property type="expression patterns" value="differential"/>
</dbReference>
<gene>
    <name evidence="3" type="primary">LOC106866713</name>
    <name evidence="2" type="ORF">BRADI_4g24350v3</name>
</gene>
<dbReference type="Gramene" id="PNT64087">
    <property type="protein sequence ID" value="PNT64087"/>
    <property type="gene ID" value="BRADI_4g24350v3"/>
</dbReference>
<protein>
    <recommendedName>
        <fullName evidence="1">DUF4220 domain-containing protein</fullName>
    </recommendedName>
</protein>
<dbReference type="EMBL" id="CM000883">
    <property type="protein sequence ID" value="PNT64086.1"/>
    <property type="molecule type" value="Genomic_DNA"/>
</dbReference>
<dbReference type="GeneID" id="106866713"/>
<dbReference type="KEGG" id="bdi:106866713"/>
<reference evidence="2" key="2">
    <citation type="submission" date="2017-06" db="EMBL/GenBank/DDBJ databases">
        <title>WGS assembly of Brachypodium distachyon.</title>
        <authorList>
            <consortium name="The International Brachypodium Initiative"/>
            <person name="Lucas S."/>
            <person name="Harmon-Smith M."/>
            <person name="Lail K."/>
            <person name="Tice H."/>
            <person name="Grimwood J."/>
            <person name="Bruce D."/>
            <person name="Barry K."/>
            <person name="Shu S."/>
            <person name="Lindquist E."/>
            <person name="Wang M."/>
            <person name="Pitluck S."/>
            <person name="Vogel J.P."/>
            <person name="Garvin D.F."/>
            <person name="Mockler T.C."/>
            <person name="Schmutz J."/>
            <person name="Rokhsar D."/>
            <person name="Bevan M.W."/>
        </authorList>
    </citation>
    <scope>NUCLEOTIDE SEQUENCE</scope>
    <source>
        <strain evidence="2">Bd21</strain>
    </source>
</reference>
<evidence type="ECO:0000313" key="4">
    <source>
        <dbReference type="Proteomes" id="UP000008810"/>
    </source>
</evidence>
<dbReference type="EnsemblPlants" id="PNT64086">
    <property type="protein sequence ID" value="PNT64086"/>
    <property type="gene ID" value="BRADI_4g24350v3"/>
</dbReference>
<reference evidence="3" key="3">
    <citation type="submission" date="2018-08" db="UniProtKB">
        <authorList>
            <consortium name="EnsemblPlants"/>
        </authorList>
    </citation>
    <scope>IDENTIFICATION</scope>
    <source>
        <strain evidence="3">cv. Bd21</strain>
    </source>
</reference>